<keyword evidence="3" id="KW-1185">Reference proteome</keyword>
<feature type="domain" description="Methyltransferase type 11" evidence="1">
    <location>
        <begin position="44"/>
        <end position="140"/>
    </location>
</feature>
<accession>A0ABT6EVS4</accession>
<dbReference type="RefSeq" id="WP_277865303.1">
    <property type="nucleotide sequence ID" value="NZ_JAKKUT010000001.1"/>
</dbReference>
<evidence type="ECO:0000259" key="1">
    <source>
        <dbReference type="Pfam" id="PF08241"/>
    </source>
</evidence>
<keyword evidence="2" id="KW-0489">Methyltransferase</keyword>
<keyword evidence="2" id="KW-0808">Transferase</keyword>
<evidence type="ECO:0000313" key="3">
    <source>
        <dbReference type="Proteomes" id="UP001154265"/>
    </source>
</evidence>
<evidence type="ECO:0000313" key="2">
    <source>
        <dbReference type="EMBL" id="MDG2989376.1"/>
    </source>
</evidence>
<dbReference type="InterPro" id="IPR013216">
    <property type="entry name" value="Methyltransf_11"/>
</dbReference>
<dbReference type="PANTHER" id="PTHR42912">
    <property type="entry name" value="METHYLTRANSFERASE"/>
    <property type="match status" value="1"/>
</dbReference>
<dbReference type="GO" id="GO:0032259">
    <property type="term" value="P:methylation"/>
    <property type="evidence" value="ECO:0007669"/>
    <property type="project" value="UniProtKB-KW"/>
</dbReference>
<dbReference type="Pfam" id="PF08241">
    <property type="entry name" value="Methyltransf_11"/>
    <property type="match status" value="1"/>
</dbReference>
<dbReference type="SUPFAM" id="SSF53335">
    <property type="entry name" value="S-adenosyl-L-methionine-dependent methyltransferases"/>
    <property type="match status" value="1"/>
</dbReference>
<dbReference type="GO" id="GO:0008168">
    <property type="term" value="F:methyltransferase activity"/>
    <property type="evidence" value="ECO:0007669"/>
    <property type="project" value="UniProtKB-KW"/>
</dbReference>
<dbReference type="Gene3D" id="3.40.50.150">
    <property type="entry name" value="Vaccinia Virus protein VP39"/>
    <property type="match status" value="1"/>
</dbReference>
<dbReference type="EMBL" id="JAKKUT010000001">
    <property type="protein sequence ID" value="MDG2989376.1"/>
    <property type="molecule type" value="Genomic_DNA"/>
</dbReference>
<sequence length="217" mass="25321">MDRIIQHQYDQLAQHYDQRWQWYLDQTLSLLQDWARITPGDRVLDIGCGTGEFERRILQECPQQSMVGIDLSRQMIAIAQTKCNTYPQVSFQIARAEELPFADASFDRVVSSSAFHYFVNPIKALIEMGRVLCPGGEIIILDWCKNYIVCQIYDYVLKWTDPAYQQCYREAEFHEFFNQAHLTIKEAARQRPGWAWEFMIVRATGTGSGSFRQKFGI</sequence>
<organism evidence="2 3">
    <name type="scientific">Candidatus Synechococcus calcipolaris G9</name>
    <dbReference type="NCBI Taxonomy" id="1497997"/>
    <lineage>
        <taxon>Bacteria</taxon>
        <taxon>Bacillati</taxon>
        <taxon>Cyanobacteriota</taxon>
        <taxon>Cyanophyceae</taxon>
        <taxon>Synechococcales</taxon>
        <taxon>Synechococcaceae</taxon>
        <taxon>Synechococcus</taxon>
    </lineage>
</organism>
<gene>
    <name evidence="2" type="ORF">L3556_00295</name>
</gene>
<protein>
    <submittedName>
        <fullName evidence="2">Methyltransferase domain-containing protein</fullName>
    </submittedName>
</protein>
<reference evidence="2" key="1">
    <citation type="journal article" date="2022" name="Genome Biol. Evol.">
        <title>A New Gene Family Diagnostic for Intracellular Biomineralization of Amorphous Ca Carbonates by Cyanobacteria.</title>
        <authorList>
            <person name="Benzerara K."/>
            <person name="Duprat E."/>
            <person name="Bitard-Feildel T."/>
            <person name="Caumes G."/>
            <person name="Cassier-Chauvat C."/>
            <person name="Chauvat F."/>
            <person name="Dezi M."/>
            <person name="Diop S.I."/>
            <person name="Gaschignard G."/>
            <person name="Gorgen S."/>
            <person name="Gugger M."/>
            <person name="Lopez-Garcia P."/>
            <person name="Millet M."/>
            <person name="Skouri-Panet F."/>
            <person name="Moreira D."/>
            <person name="Callebaut I."/>
        </authorList>
    </citation>
    <scope>NUCLEOTIDE SEQUENCE</scope>
    <source>
        <strain evidence="2">G9</strain>
    </source>
</reference>
<comment type="caution">
    <text evidence="2">The sequence shown here is derived from an EMBL/GenBank/DDBJ whole genome shotgun (WGS) entry which is preliminary data.</text>
</comment>
<dbReference type="Proteomes" id="UP001154265">
    <property type="component" value="Unassembled WGS sequence"/>
</dbReference>
<dbReference type="CDD" id="cd02440">
    <property type="entry name" value="AdoMet_MTases"/>
    <property type="match status" value="1"/>
</dbReference>
<dbReference type="InterPro" id="IPR029063">
    <property type="entry name" value="SAM-dependent_MTases_sf"/>
</dbReference>
<dbReference type="InterPro" id="IPR050508">
    <property type="entry name" value="Methyltransf_Superfamily"/>
</dbReference>
<reference evidence="2" key="2">
    <citation type="submission" date="2022-01" db="EMBL/GenBank/DDBJ databases">
        <authorList>
            <person name="Zivanovic Y."/>
            <person name="Moreira D."/>
            <person name="Lopez-Garcia P."/>
        </authorList>
    </citation>
    <scope>NUCLEOTIDE SEQUENCE</scope>
    <source>
        <strain evidence="2">G9</strain>
    </source>
</reference>
<dbReference type="PANTHER" id="PTHR42912:SF80">
    <property type="entry name" value="METHYLTRANSFERASE DOMAIN-CONTAINING PROTEIN"/>
    <property type="match status" value="1"/>
</dbReference>
<name>A0ABT6EVS4_9SYNE</name>
<proteinExistence type="predicted"/>